<proteinExistence type="predicted"/>
<feature type="region of interest" description="Disordered" evidence="1">
    <location>
        <begin position="200"/>
        <end position="241"/>
    </location>
</feature>
<accession>A0A0L7QJ91</accession>
<organism evidence="2 3">
    <name type="scientific">Habropoda laboriosa</name>
    <dbReference type="NCBI Taxonomy" id="597456"/>
    <lineage>
        <taxon>Eukaryota</taxon>
        <taxon>Metazoa</taxon>
        <taxon>Ecdysozoa</taxon>
        <taxon>Arthropoda</taxon>
        <taxon>Hexapoda</taxon>
        <taxon>Insecta</taxon>
        <taxon>Pterygota</taxon>
        <taxon>Neoptera</taxon>
        <taxon>Endopterygota</taxon>
        <taxon>Hymenoptera</taxon>
        <taxon>Apocrita</taxon>
        <taxon>Aculeata</taxon>
        <taxon>Apoidea</taxon>
        <taxon>Anthophila</taxon>
        <taxon>Apidae</taxon>
        <taxon>Habropoda</taxon>
    </lineage>
</organism>
<gene>
    <name evidence="2" type="ORF">WH47_05255</name>
</gene>
<reference evidence="2 3" key="1">
    <citation type="submission" date="2015-07" db="EMBL/GenBank/DDBJ databases">
        <title>The genome of Habropoda laboriosa.</title>
        <authorList>
            <person name="Pan H."/>
            <person name="Kapheim K."/>
        </authorList>
    </citation>
    <scope>NUCLEOTIDE SEQUENCE [LARGE SCALE GENOMIC DNA]</scope>
    <source>
        <strain evidence="2">0110345459</strain>
    </source>
</reference>
<feature type="compositionally biased region" description="Basic and acidic residues" evidence="1">
    <location>
        <begin position="200"/>
        <end position="213"/>
    </location>
</feature>
<protein>
    <submittedName>
        <fullName evidence="2">Uncharacterized protein</fullName>
    </submittedName>
</protein>
<feature type="compositionally biased region" description="Basic and acidic residues" evidence="1">
    <location>
        <begin position="97"/>
        <end position="110"/>
    </location>
</feature>
<dbReference type="Proteomes" id="UP000053825">
    <property type="component" value="Unassembled WGS sequence"/>
</dbReference>
<evidence type="ECO:0000313" key="3">
    <source>
        <dbReference type="Proteomes" id="UP000053825"/>
    </source>
</evidence>
<evidence type="ECO:0000256" key="1">
    <source>
        <dbReference type="SAM" id="MobiDB-lite"/>
    </source>
</evidence>
<dbReference type="EMBL" id="KQ415234">
    <property type="protein sequence ID" value="KOC58712.1"/>
    <property type="molecule type" value="Genomic_DNA"/>
</dbReference>
<sequence length="241" mass="28505">MKANEHILDYISRVKDLREAIIDCNRHHTDLSEIGSLTINSFINGLTREIRMELGSMRDRPANVVFDEAISAFKQLELDKVRYVRQPIEQRNVQFAQRDKTPERREEKRAYTPPPQRDSWRSTSPRPYYREEPRTIRPEPTRPTYSQVTETPRRYGNPYAAPRREYREPPRASQRNEPPRSCSYCKNIGHDVHECRKRAYNESRQQGNEKDLRPLLNRAPEVKKIDVQEKKEEEPNSTAST</sequence>
<feature type="compositionally biased region" description="Basic and acidic residues" evidence="1">
    <location>
        <begin position="128"/>
        <end position="140"/>
    </location>
</feature>
<feature type="region of interest" description="Disordered" evidence="1">
    <location>
        <begin position="93"/>
        <end position="183"/>
    </location>
</feature>
<name>A0A0L7QJ91_9HYME</name>
<evidence type="ECO:0000313" key="2">
    <source>
        <dbReference type="EMBL" id="KOC58712.1"/>
    </source>
</evidence>
<feature type="compositionally biased region" description="Basic and acidic residues" evidence="1">
    <location>
        <begin position="220"/>
        <end position="234"/>
    </location>
</feature>
<dbReference type="AlphaFoldDB" id="A0A0L7QJ91"/>
<keyword evidence="3" id="KW-1185">Reference proteome</keyword>